<accession>A0A2U9IWM1</accession>
<dbReference type="GeneID" id="36833976"/>
<reference evidence="2" key="3">
    <citation type="submission" date="2020-03" db="EMBL/GenBank/DDBJ databases">
        <title>Sequencing and Assembly of Multiple Reported Metal-Biooxidizing Members of the Extremely Thermoacidophilic Archaeal Family Sulfolobaceae.</title>
        <authorList>
            <person name="Counts J.A."/>
            <person name="Kelly R.M."/>
        </authorList>
    </citation>
    <scope>NUCLEOTIDE SEQUENCE [LARGE SCALE GENOMIC DNA]</scope>
    <source>
        <strain evidence="2">HO1-1</strain>
    </source>
</reference>
<dbReference type="Proteomes" id="UP000247586">
    <property type="component" value="Chromosome"/>
</dbReference>
<reference evidence="2" key="2">
    <citation type="submission" date="2020-03" db="EMBL/GenBank/DDBJ databases">
        <title>Complete Genome Sequences of Extremely Thermoacidophilic, Metal-Mobilizing Type-Strain Members of the Archaeal Family Sulfolobaceae: Acidianus brierleyi DSM-1651T, Acidianus sulfidivorans DSM-18786T, Metallosphaera hakonensis DSM-7519T, and Metallosphaera prunae DSM-10039T.</title>
        <authorList>
            <person name="Counts J.A."/>
            <person name="Kelly R.M."/>
        </authorList>
    </citation>
    <scope>NUCLEOTIDE SEQUENCE [LARGE SCALE GENOMIC DNA]</scope>
    <source>
        <strain evidence="2">HO1-1</strain>
    </source>
</reference>
<dbReference type="AlphaFoldDB" id="A0A2U9IWM1"/>
<dbReference type="EMBL" id="CP029287">
    <property type="protein sequence ID" value="AWS00482.1"/>
    <property type="molecule type" value="Genomic_DNA"/>
</dbReference>
<dbReference type="InterPro" id="IPR010268">
    <property type="entry name" value="PaREP1"/>
</dbReference>
<proteinExistence type="predicted"/>
<protein>
    <recommendedName>
        <fullName evidence="3">PaREP1 family protein</fullName>
    </recommendedName>
</protein>
<dbReference type="KEGG" id="mhk:DFR87_01500"/>
<dbReference type="RefSeq" id="WP_054837456.1">
    <property type="nucleotide sequence ID" value="NZ_BBBA01000062.1"/>
</dbReference>
<reference evidence="1 2" key="1">
    <citation type="submission" date="2018-05" db="EMBL/GenBank/DDBJ databases">
        <title>Complete Genome Sequences of Extremely Thermoacidophilic, Metal-Mobilizing Type-Strain Members of the Archaeal Family Sulfolobaceae: Acidianus brierleyi DSM-1651T, Acidianus sulfidivorans DSM-18786T, Metallosphaera hakonensis DSM-7519T, and Metallosphaera prunae DSM-10039T.</title>
        <authorList>
            <person name="Counts J.A."/>
            <person name="Kelly R.M."/>
        </authorList>
    </citation>
    <scope>NUCLEOTIDE SEQUENCE [LARGE SCALE GENOMIC DNA]</scope>
    <source>
        <strain evidence="1 2">HO1-1</strain>
    </source>
</reference>
<evidence type="ECO:0000313" key="1">
    <source>
        <dbReference type="EMBL" id="AWS00482.1"/>
    </source>
</evidence>
<name>A0A2U9IWM1_9CREN</name>
<gene>
    <name evidence="1" type="ORF">DFR87_01500</name>
</gene>
<keyword evidence="2" id="KW-1185">Reference proteome</keyword>
<sequence>MESKMSTIEKHKEGYVKIRVIESLQELSLALKFLKEDLSKNSASKAFMSWKALLSALVVINLEKMPRYEKERKWYYRTGFLAPATSLKRISQRLDELGYKVIYPTAIALQLRRYALNGLYKEASDYANRNEAMKDVIHLSKEIFNLVKTLFKEYWDNEIEEHYRLARKELPNLQGTGPC</sequence>
<dbReference type="OrthoDB" id="41609at2157"/>
<organism evidence="1 2">
    <name type="scientific">Metallosphaera hakonensis JCM 8857 = DSM 7519</name>
    <dbReference type="NCBI Taxonomy" id="1293036"/>
    <lineage>
        <taxon>Archaea</taxon>
        <taxon>Thermoproteota</taxon>
        <taxon>Thermoprotei</taxon>
        <taxon>Sulfolobales</taxon>
        <taxon>Sulfolobaceae</taxon>
        <taxon>Metallosphaera</taxon>
    </lineage>
</organism>
<dbReference type="Pfam" id="PF05942">
    <property type="entry name" value="PaREP1"/>
    <property type="match status" value="1"/>
</dbReference>
<evidence type="ECO:0008006" key="3">
    <source>
        <dbReference type="Google" id="ProtNLM"/>
    </source>
</evidence>
<evidence type="ECO:0000313" key="2">
    <source>
        <dbReference type="Proteomes" id="UP000247586"/>
    </source>
</evidence>